<organism evidence="2 3">
    <name type="scientific">Mycoplasma haemofelis (strain Langford 1)</name>
    <name type="common">Haemobartonella felis</name>
    <dbReference type="NCBI Taxonomy" id="941640"/>
    <lineage>
        <taxon>Bacteria</taxon>
        <taxon>Bacillati</taxon>
        <taxon>Mycoplasmatota</taxon>
        <taxon>Mollicutes</taxon>
        <taxon>Mycoplasmataceae</taxon>
        <taxon>Mycoplasma</taxon>
    </lineage>
</organism>
<dbReference type="KEGG" id="mha:HF1_09350"/>
<reference evidence="2 3" key="1">
    <citation type="journal article" date="2011" name="J. Bacteriol.">
        <title>Complete genome sequence of Mycoplasma haemofelis, a hemotropic mycoplasma.</title>
        <authorList>
            <person name="Barker E.N."/>
            <person name="Helps C.R."/>
            <person name="Peters I.R."/>
            <person name="Darby A.C."/>
            <person name="Radford A.D."/>
            <person name="Tasker S."/>
        </authorList>
    </citation>
    <scope>NUCLEOTIDE SEQUENCE [LARGE SCALE GENOMIC DNA]</scope>
    <source>
        <strain evidence="2 3">Langford 1</strain>
    </source>
</reference>
<protein>
    <submittedName>
        <fullName evidence="2">Uncharacterized protein</fullName>
    </submittedName>
</protein>
<gene>
    <name evidence="2" type="ordered locus">HF1_09350</name>
</gene>
<keyword evidence="3" id="KW-1185">Reference proteome</keyword>
<dbReference type="AlphaFoldDB" id="E8ZIH2"/>
<dbReference type="OrthoDB" id="9821692at2"/>
<accession>E8ZIH2</accession>
<name>E8ZIH2_MYCHL</name>
<sequence>MSSALVKGVAGVSAVGGVSAGGFFAYKNFQSQNIRDVLVGKGLTVANVNSVGAWKVIAMGNKDNDAFFTFLGITKTSDRKVAGSKLQERCGSILNASVKDENYSSLLSKAESWCIQPTPKNLEEQLLMDELETDLSDDDFKNVHKILAQDKAFTDAIEVTKGTESDGYKKAKKWCEVELKKSANSPKDAAKSRCTTPFKNLREALNSGGLSLISSAEDWSSRYSSIKGTDTSLSSDQITESGGKDGGTSLSDWCSKEVDKKIHELTSNYTEHLDKVKKRCATVKL</sequence>
<evidence type="ECO:0000313" key="2">
    <source>
        <dbReference type="EMBL" id="CBY92943.1"/>
    </source>
</evidence>
<evidence type="ECO:0000313" key="3">
    <source>
        <dbReference type="Proteomes" id="UP000008637"/>
    </source>
</evidence>
<feature type="region of interest" description="Disordered" evidence="1">
    <location>
        <begin position="226"/>
        <end position="249"/>
    </location>
</feature>
<proteinExistence type="predicted"/>
<evidence type="ECO:0000256" key="1">
    <source>
        <dbReference type="SAM" id="MobiDB-lite"/>
    </source>
</evidence>
<dbReference type="Proteomes" id="UP000008637">
    <property type="component" value="Chromosome"/>
</dbReference>
<feature type="compositionally biased region" description="Polar residues" evidence="1">
    <location>
        <begin position="226"/>
        <end position="240"/>
    </location>
</feature>
<dbReference type="HOGENOM" id="CLU_083871_0_0_14"/>
<dbReference type="EMBL" id="FR773153">
    <property type="protein sequence ID" value="CBY92943.1"/>
    <property type="molecule type" value="Genomic_DNA"/>
</dbReference>